<keyword evidence="3" id="KW-1185">Reference proteome</keyword>
<organism evidence="2 3">
    <name type="scientific">Rasamsonia emersonii (strain ATCC 16479 / CBS 393.64 / IMI 116815)</name>
    <dbReference type="NCBI Taxonomy" id="1408163"/>
    <lineage>
        <taxon>Eukaryota</taxon>
        <taxon>Fungi</taxon>
        <taxon>Dikarya</taxon>
        <taxon>Ascomycota</taxon>
        <taxon>Pezizomycotina</taxon>
        <taxon>Eurotiomycetes</taxon>
        <taxon>Eurotiomycetidae</taxon>
        <taxon>Eurotiales</taxon>
        <taxon>Trichocomaceae</taxon>
        <taxon>Rasamsonia</taxon>
    </lineage>
</organism>
<gene>
    <name evidence="2" type="ORF">T310_5304</name>
</gene>
<name>A0A0F4YSU1_RASE3</name>
<proteinExistence type="predicted"/>
<protein>
    <submittedName>
        <fullName evidence="2">Uncharacterized protein</fullName>
    </submittedName>
</protein>
<dbReference type="EMBL" id="LASV01000241">
    <property type="protein sequence ID" value="KKA20688.1"/>
    <property type="molecule type" value="Genomic_DNA"/>
</dbReference>
<accession>A0A0F4YSU1</accession>
<sequence length="277" mass="30076">YSGPKCSGKFPASASSLSPGPELRRTTRTSLGREEALSGVTTAAPSPFSPQVTSDPASLGPSLALPKVKKTDDRPVPRSLGELGLVARHLHLVLDIINSTVPPVLRPRPCPVLVLVAGRGADCWLLDDMRAVPCHPPVSVSENRRLAGRSHGGVSEGRSARTEPEGLPRVCYGYATGQGFSMLQIDLGNPPDEVNYDVDIESGVLKKEYEIRSEQCRLCRVWIRSTAQHIQARLSSNRSTAVRSTFKTEPALHCQNINIRIETALLKQVICRISDEN</sequence>
<feature type="region of interest" description="Disordered" evidence="1">
    <location>
        <begin position="1"/>
        <end position="75"/>
    </location>
</feature>
<feature type="non-terminal residue" evidence="2">
    <location>
        <position position="1"/>
    </location>
</feature>
<dbReference type="RefSeq" id="XP_013327300.1">
    <property type="nucleotide sequence ID" value="XM_013471846.1"/>
</dbReference>
<dbReference type="GeneID" id="25317649"/>
<evidence type="ECO:0000313" key="3">
    <source>
        <dbReference type="Proteomes" id="UP000053958"/>
    </source>
</evidence>
<comment type="caution">
    <text evidence="2">The sequence shown here is derived from an EMBL/GenBank/DDBJ whole genome shotgun (WGS) entry which is preliminary data.</text>
</comment>
<reference evidence="2 3" key="1">
    <citation type="submission" date="2015-04" db="EMBL/GenBank/DDBJ databases">
        <authorList>
            <person name="Heijne W.H."/>
            <person name="Fedorova N.D."/>
            <person name="Nierman W.C."/>
            <person name="Vollebregt A.W."/>
            <person name="Zhao Z."/>
            <person name="Wu L."/>
            <person name="Kumar M."/>
            <person name="Stam H."/>
            <person name="van den Berg M.A."/>
            <person name="Pel H.J."/>
        </authorList>
    </citation>
    <scope>NUCLEOTIDE SEQUENCE [LARGE SCALE GENOMIC DNA]</scope>
    <source>
        <strain evidence="2 3">CBS 393.64</strain>
    </source>
</reference>
<dbReference type="Proteomes" id="UP000053958">
    <property type="component" value="Unassembled WGS sequence"/>
</dbReference>
<evidence type="ECO:0000256" key="1">
    <source>
        <dbReference type="SAM" id="MobiDB-lite"/>
    </source>
</evidence>
<feature type="compositionally biased region" description="Polar residues" evidence="1">
    <location>
        <begin position="39"/>
        <end position="56"/>
    </location>
</feature>
<evidence type="ECO:0000313" key="2">
    <source>
        <dbReference type="EMBL" id="KKA20688.1"/>
    </source>
</evidence>
<dbReference type="AlphaFoldDB" id="A0A0F4YSU1"/>